<dbReference type="GO" id="GO:0005506">
    <property type="term" value="F:iron ion binding"/>
    <property type="evidence" value="ECO:0007669"/>
    <property type="project" value="InterPro"/>
</dbReference>
<dbReference type="Proteomes" id="UP000305238">
    <property type="component" value="Unassembled WGS sequence"/>
</dbReference>
<dbReference type="InterPro" id="IPR001128">
    <property type="entry name" value="Cyt_P450"/>
</dbReference>
<dbReference type="InterPro" id="IPR002397">
    <property type="entry name" value="Cyt_P450_B"/>
</dbReference>
<feature type="compositionally biased region" description="Basic and acidic residues" evidence="2">
    <location>
        <begin position="26"/>
        <end position="35"/>
    </location>
</feature>
<feature type="region of interest" description="Disordered" evidence="2">
    <location>
        <begin position="66"/>
        <end position="118"/>
    </location>
</feature>
<evidence type="ECO:0000313" key="4">
    <source>
        <dbReference type="Proteomes" id="UP000305238"/>
    </source>
</evidence>
<feature type="compositionally biased region" description="Polar residues" evidence="2">
    <location>
        <begin position="108"/>
        <end position="118"/>
    </location>
</feature>
<comment type="similarity">
    <text evidence="1">Belongs to the cytochrome P450 family.</text>
</comment>
<dbReference type="OrthoDB" id="5500002at2"/>
<name>A0A5S4G5I0_9ACTN</name>
<gene>
    <name evidence="3" type="ORF">ETD96_37855</name>
</gene>
<evidence type="ECO:0000256" key="1">
    <source>
        <dbReference type="ARBA" id="ARBA00010617"/>
    </source>
</evidence>
<dbReference type="PANTHER" id="PTHR46696:SF1">
    <property type="entry name" value="CYTOCHROME P450 YJIB-RELATED"/>
    <property type="match status" value="1"/>
</dbReference>
<proteinExistence type="inferred from homology"/>
<comment type="caution">
    <text evidence="3">The sequence shown here is derived from an EMBL/GenBank/DDBJ whole genome shotgun (WGS) entry which is preliminary data.</text>
</comment>
<feature type="region of interest" description="Disordered" evidence="2">
    <location>
        <begin position="1"/>
        <end position="43"/>
    </location>
</feature>
<dbReference type="PRINTS" id="PR00359">
    <property type="entry name" value="BP450"/>
</dbReference>
<dbReference type="Gene3D" id="1.10.630.10">
    <property type="entry name" value="Cytochrome P450"/>
    <property type="match status" value="1"/>
</dbReference>
<keyword evidence="4" id="KW-1185">Reference proteome</keyword>
<dbReference type="GO" id="GO:0020037">
    <property type="term" value="F:heme binding"/>
    <property type="evidence" value="ECO:0007669"/>
    <property type="project" value="InterPro"/>
</dbReference>
<dbReference type="EMBL" id="VCKZ01000443">
    <property type="protein sequence ID" value="TMR28257.1"/>
    <property type="molecule type" value="Genomic_DNA"/>
</dbReference>
<organism evidence="3 4">
    <name type="scientific">Actinomadura geliboluensis</name>
    <dbReference type="NCBI Taxonomy" id="882440"/>
    <lineage>
        <taxon>Bacteria</taxon>
        <taxon>Bacillati</taxon>
        <taxon>Actinomycetota</taxon>
        <taxon>Actinomycetes</taxon>
        <taxon>Streptosporangiales</taxon>
        <taxon>Thermomonosporaceae</taxon>
        <taxon>Actinomadura</taxon>
    </lineage>
</organism>
<sequence>MEGGRRRGLGAGRAARRPGRPTAAQRGDERVRGDADAPGVADRSAAAAAGHLADLDAVSGRGPALPAGGAAGLRGGRTELGTAHRDQPSGRLRLGGHRPIRRRDPLMTSPNGTALGTATSDPAAEQLFFEIFLTPRDDPYPAYRRLRETAPVLLTGDGTLVLTRFAECDAALRHRSFGKGNELAGFGLPGGAGEQQRQAQGRLGHSMLFANPPEHTRLRRSVGSVFTTRHIQDLRASIEDRTRKHLGQLARRSGGDFVDTLALPLPVNVIADLLGVPEADRMVFTPKVRQMVALLEPAADPEAITAAAAAEADLVAYFTDLLAAKRADPHEDLLSRMATAPEQARLSQQEMISTSLLLFGAGFETTTNLLSNTLHALLDHPDQQAALRADPALIPTAVEEFLRYDSPVQVDARTVLHDTDFAGTHLKAGQVIVMLLGAANHDPDLVEQPDT</sequence>
<dbReference type="InterPro" id="IPR036396">
    <property type="entry name" value="Cyt_P450_sf"/>
</dbReference>
<reference evidence="3 4" key="1">
    <citation type="submission" date="2019-05" db="EMBL/GenBank/DDBJ databases">
        <title>Draft genome sequence of Actinomadura geliboluensis A8036.</title>
        <authorList>
            <person name="Saricaoglu S."/>
            <person name="Isik K."/>
        </authorList>
    </citation>
    <scope>NUCLEOTIDE SEQUENCE [LARGE SCALE GENOMIC DNA]</scope>
    <source>
        <strain evidence="3 4">A8036</strain>
    </source>
</reference>
<dbReference type="GO" id="GO:0016705">
    <property type="term" value="F:oxidoreductase activity, acting on paired donors, with incorporation or reduction of molecular oxygen"/>
    <property type="evidence" value="ECO:0007669"/>
    <property type="project" value="InterPro"/>
</dbReference>
<dbReference type="PANTHER" id="PTHR46696">
    <property type="entry name" value="P450, PUTATIVE (EUROFUNG)-RELATED"/>
    <property type="match status" value="1"/>
</dbReference>
<dbReference type="Pfam" id="PF00067">
    <property type="entry name" value="p450"/>
    <property type="match status" value="1"/>
</dbReference>
<evidence type="ECO:0000313" key="3">
    <source>
        <dbReference type="EMBL" id="TMR28257.1"/>
    </source>
</evidence>
<evidence type="ECO:0000256" key="2">
    <source>
        <dbReference type="SAM" id="MobiDB-lite"/>
    </source>
</evidence>
<feature type="non-terminal residue" evidence="3">
    <location>
        <position position="451"/>
    </location>
</feature>
<dbReference type="SUPFAM" id="SSF48264">
    <property type="entry name" value="Cytochrome P450"/>
    <property type="match status" value="1"/>
</dbReference>
<protein>
    <submittedName>
        <fullName evidence="3">Cytochrome P450</fullName>
    </submittedName>
</protein>
<dbReference type="GO" id="GO:0004497">
    <property type="term" value="F:monooxygenase activity"/>
    <property type="evidence" value="ECO:0007669"/>
    <property type="project" value="InterPro"/>
</dbReference>
<dbReference type="AlphaFoldDB" id="A0A5S4G5I0"/>
<accession>A0A5S4G5I0</accession>